<feature type="chain" id="PRO_5047250506" evidence="1">
    <location>
        <begin position="19"/>
        <end position="267"/>
    </location>
</feature>
<gene>
    <name evidence="2" type="ORF">JAO71_06350</name>
</gene>
<reference evidence="2 3" key="1">
    <citation type="submission" date="2020-12" db="EMBL/GenBank/DDBJ databases">
        <title>Olleya sediminilitoris sp. nov., isolated from a tidal flat.</title>
        <authorList>
            <person name="Park S."/>
            <person name="Yoon J.-H."/>
        </authorList>
    </citation>
    <scope>NUCLEOTIDE SEQUENCE [LARGE SCALE GENOMIC DNA]</scope>
    <source>
        <strain evidence="2 3">YSTF-M6</strain>
    </source>
</reference>
<evidence type="ECO:0000313" key="3">
    <source>
        <dbReference type="Proteomes" id="UP000605013"/>
    </source>
</evidence>
<keyword evidence="1" id="KW-0732">Signal</keyword>
<evidence type="ECO:0000256" key="1">
    <source>
        <dbReference type="SAM" id="SignalP"/>
    </source>
</evidence>
<evidence type="ECO:0000313" key="2">
    <source>
        <dbReference type="EMBL" id="MBL7559425.1"/>
    </source>
</evidence>
<dbReference type="RefSeq" id="WP_202999656.1">
    <property type="nucleotide sequence ID" value="NZ_JAEMEF010000004.1"/>
</dbReference>
<dbReference type="Proteomes" id="UP000605013">
    <property type="component" value="Unassembled WGS sequence"/>
</dbReference>
<accession>A0ABS1WJY0</accession>
<organism evidence="2 3">
    <name type="scientific">Olleya sediminilitoris</name>
    <dbReference type="NCBI Taxonomy" id="2795739"/>
    <lineage>
        <taxon>Bacteria</taxon>
        <taxon>Pseudomonadati</taxon>
        <taxon>Bacteroidota</taxon>
        <taxon>Flavobacteriia</taxon>
        <taxon>Flavobacteriales</taxon>
        <taxon>Flavobacteriaceae</taxon>
    </lineage>
</organism>
<sequence>MKKSTLLLLLLICNNIFALNSNVTSENTNNASSSVQILRLEYTSPNGAVRELVLGFTSNNIATEGVDYGYDASAIFPQSNDLNWIIEGNRYVIQGVGSFDDSKQYLLGMYNETSGTAQIALTSLEGFTNDIDVYIHDALLNTYTKINDTAYTETVDAADYTDRFYITFSQPETTDENNDNISSLDPKKKKKAKVGYLINSGQLKVTAPDNDTIKEIKVYNYNGNTLQMARNINAKQTYLNFASEEKNIILHIITEKETIIKQIVLNN</sequence>
<name>A0ABS1WJY0_9FLAO</name>
<dbReference type="EMBL" id="JAEMEF010000004">
    <property type="protein sequence ID" value="MBL7559425.1"/>
    <property type="molecule type" value="Genomic_DNA"/>
</dbReference>
<keyword evidence="3" id="KW-1185">Reference proteome</keyword>
<comment type="caution">
    <text evidence="2">The sequence shown here is derived from an EMBL/GenBank/DDBJ whole genome shotgun (WGS) entry which is preliminary data.</text>
</comment>
<feature type="signal peptide" evidence="1">
    <location>
        <begin position="1"/>
        <end position="18"/>
    </location>
</feature>
<protein>
    <submittedName>
        <fullName evidence="2">Uncharacterized protein</fullName>
    </submittedName>
</protein>
<proteinExistence type="predicted"/>